<dbReference type="FunCoup" id="A0A2K2DE52">
    <property type="interactions" value="3"/>
</dbReference>
<dbReference type="Proteomes" id="UP000008810">
    <property type="component" value="Chromosome 2"/>
</dbReference>
<feature type="region of interest" description="Disordered" evidence="2">
    <location>
        <begin position="58"/>
        <end position="179"/>
    </location>
</feature>
<sequence>MVLEAIKLLLCYPRGTSEYVAGVDGFLEFAYKDKPEDTKILCPCESCVHTSLLSKNDIRDEKNDDEPAQPRKEEMHREGLRKFEDSCARAHRRGRRGARTAAARANSGDENRRRGRVRVRANRGEKKGEAGSLKGRERLGSGRSGGADPGDGARRSRAGTAARFRAPARGRGRPRQVGPTCRWLGRARAGGWASWAVARAGELGRFGPIRPGRHLYDDVSMAGSTNSPNSHIDGPSLEAQQFYRMIKDSEKPFWPGYMATKTRIIQCRNKVRVVQCHEEYMKEENMDHENGTHKDYDSSDSQSVSSNEEDLIDSDAEDNNNVDVENGEKKRKGTKLRKTRNLPKGLRIVVNYNDLNQPIEKEAGRLGSFLGMIARNGKLFLYPARMEKYILKTIGDRWRQHKSNLKSMYFDESKSMEDNNNNVPPGVIKDQWITLVTNWMSQKARKNPHRAVLYIHTHKHKSDKNMNSHVDDLKKLIEQQPDLADTIRGQTAWKGDALNKILGVDKPRHVHGLGRVPNPNQVFGISASRHFQDMNLTSLNDTSSEDIMSLRLKMEKYEQHMKNQDDRILELQEKTKKLRKTGARLGNEFWAVRVEAALAKCNELIRPLKKVKIIDHAVGTIIAWPSTFHTFL</sequence>
<dbReference type="Pfam" id="PF13963">
    <property type="entry name" value="Transpos_assoc"/>
    <property type="match status" value="1"/>
</dbReference>
<reference evidence="4" key="2">
    <citation type="submission" date="2017-06" db="EMBL/GenBank/DDBJ databases">
        <title>WGS assembly of Brachypodium distachyon.</title>
        <authorList>
            <consortium name="The International Brachypodium Initiative"/>
            <person name="Lucas S."/>
            <person name="Harmon-Smith M."/>
            <person name="Lail K."/>
            <person name="Tice H."/>
            <person name="Grimwood J."/>
            <person name="Bruce D."/>
            <person name="Barry K."/>
            <person name="Shu S."/>
            <person name="Lindquist E."/>
            <person name="Wang M."/>
            <person name="Pitluck S."/>
            <person name="Vogel J.P."/>
            <person name="Garvin D.F."/>
            <person name="Mockler T.C."/>
            <person name="Schmutz J."/>
            <person name="Rokhsar D."/>
            <person name="Bevan M.W."/>
        </authorList>
    </citation>
    <scope>NUCLEOTIDE SEQUENCE</scope>
    <source>
        <strain evidence="4">Bd21</strain>
    </source>
</reference>
<feature type="compositionally biased region" description="Basic residues" evidence="2">
    <location>
        <begin position="329"/>
        <end position="338"/>
    </location>
</feature>
<proteinExistence type="predicted"/>
<dbReference type="Gramene" id="PNT72548">
    <property type="protein sequence ID" value="PNT72548"/>
    <property type="gene ID" value="BRADI_2g45985v3"/>
</dbReference>
<feature type="compositionally biased region" description="Basic and acidic residues" evidence="2">
    <location>
        <begin position="68"/>
        <end position="88"/>
    </location>
</feature>
<name>A0A2K2DE52_BRADI</name>
<dbReference type="InterPro" id="IPR004252">
    <property type="entry name" value="Probable_transposase_24"/>
</dbReference>
<dbReference type="AlphaFoldDB" id="A0A2K2DE52"/>
<evidence type="ECO:0000313" key="5">
    <source>
        <dbReference type="EnsemblPlants" id="PNT72548"/>
    </source>
</evidence>
<evidence type="ECO:0000256" key="1">
    <source>
        <dbReference type="SAM" id="Coils"/>
    </source>
</evidence>
<dbReference type="PANTHER" id="PTHR33144:SF16">
    <property type="entry name" value="OS02G0129000 PROTEIN"/>
    <property type="match status" value="1"/>
</dbReference>
<dbReference type="PANTHER" id="PTHR33144">
    <property type="entry name" value="OS10G0409366 PROTEIN-RELATED"/>
    <property type="match status" value="1"/>
</dbReference>
<gene>
    <name evidence="4" type="ORF">BRADI_2g45985v3</name>
</gene>
<dbReference type="InParanoid" id="A0A2K2DE52"/>
<evidence type="ECO:0000313" key="4">
    <source>
        <dbReference type="EMBL" id="PNT72548.1"/>
    </source>
</evidence>
<keyword evidence="1" id="KW-0175">Coiled coil</keyword>
<feature type="region of interest" description="Disordered" evidence="2">
    <location>
        <begin position="284"/>
        <end position="338"/>
    </location>
</feature>
<feature type="compositionally biased region" description="Acidic residues" evidence="2">
    <location>
        <begin position="307"/>
        <end position="320"/>
    </location>
</feature>
<dbReference type="EMBL" id="CM000881">
    <property type="protein sequence ID" value="PNT72548.1"/>
    <property type="molecule type" value="Genomic_DNA"/>
</dbReference>
<dbReference type="EnsemblPlants" id="PNT72548">
    <property type="protein sequence ID" value="PNT72548"/>
    <property type="gene ID" value="BRADI_2g45985v3"/>
</dbReference>
<evidence type="ECO:0000259" key="3">
    <source>
        <dbReference type="Pfam" id="PF13963"/>
    </source>
</evidence>
<reference evidence="5" key="3">
    <citation type="submission" date="2018-08" db="UniProtKB">
        <authorList>
            <consortium name="EnsemblPlants"/>
        </authorList>
    </citation>
    <scope>IDENTIFICATION</scope>
    <source>
        <strain evidence="5">cv. Bd21</strain>
    </source>
</reference>
<keyword evidence="6" id="KW-1185">Reference proteome</keyword>
<feature type="coiled-coil region" evidence="1">
    <location>
        <begin position="547"/>
        <end position="581"/>
    </location>
</feature>
<evidence type="ECO:0000256" key="2">
    <source>
        <dbReference type="SAM" id="MobiDB-lite"/>
    </source>
</evidence>
<feature type="compositionally biased region" description="Basic and acidic residues" evidence="2">
    <location>
        <begin position="122"/>
        <end position="140"/>
    </location>
</feature>
<organism evidence="4">
    <name type="scientific">Brachypodium distachyon</name>
    <name type="common">Purple false brome</name>
    <name type="synonym">Trachynia distachya</name>
    <dbReference type="NCBI Taxonomy" id="15368"/>
    <lineage>
        <taxon>Eukaryota</taxon>
        <taxon>Viridiplantae</taxon>
        <taxon>Streptophyta</taxon>
        <taxon>Embryophyta</taxon>
        <taxon>Tracheophyta</taxon>
        <taxon>Spermatophyta</taxon>
        <taxon>Magnoliopsida</taxon>
        <taxon>Liliopsida</taxon>
        <taxon>Poales</taxon>
        <taxon>Poaceae</taxon>
        <taxon>BOP clade</taxon>
        <taxon>Pooideae</taxon>
        <taxon>Stipodae</taxon>
        <taxon>Brachypodieae</taxon>
        <taxon>Brachypodium</taxon>
    </lineage>
</organism>
<feature type="compositionally biased region" description="Basic residues" evidence="2">
    <location>
        <begin position="89"/>
        <end position="98"/>
    </location>
</feature>
<accession>A0A2K2DE52</accession>
<protein>
    <recommendedName>
        <fullName evidence="3">Transposase-associated domain-containing protein</fullName>
    </recommendedName>
</protein>
<feature type="compositionally biased region" description="Basic and acidic residues" evidence="2">
    <location>
        <begin position="284"/>
        <end position="297"/>
    </location>
</feature>
<feature type="domain" description="Transposase-associated" evidence="3">
    <location>
        <begin position="14"/>
        <end position="59"/>
    </location>
</feature>
<dbReference type="InterPro" id="IPR029480">
    <property type="entry name" value="Transpos_assoc"/>
</dbReference>
<evidence type="ECO:0000313" key="6">
    <source>
        <dbReference type="Proteomes" id="UP000008810"/>
    </source>
</evidence>
<dbReference type="OrthoDB" id="617512at2759"/>
<reference evidence="4 5" key="1">
    <citation type="journal article" date="2010" name="Nature">
        <title>Genome sequencing and analysis of the model grass Brachypodium distachyon.</title>
        <authorList>
            <consortium name="International Brachypodium Initiative"/>
        </authorList>
    </citation>
    <scope>NUCLEOTIDE SEQUENCE [LARGE SCALE GENOMIC DNA]</scope>
    <source>
        <strain evidence="4 5">Bd21</strain>
    </source>
</reference>
<dbReference type="Pfam" id="PF03004">
    <property type="entry name" value="Transposase_24"/>
    <property type="match status" value="1"/>
</dbReference>